<feature type="non-terminal residue" evidence="2">
    <location>
        <position position="131"/>
    </location>
</feature>
<dbReference type="EMBL" id="KK107499">
    <property type="protein sequence ID" value="EZA49749.1"/>
    <property type="molecule type" value="Genomic_DNA"/>
</dbReference>
<gene>
    <name evidence="2" type="ORF">X777_11621</name>
</gene>
<protein>
    <submittedName>
        <fullName evidence="2">Uncharacterized protein</fullName>
    </submittedName>
</protein>
<organism evidence="2 3">
    <name type="scientific">Ooceraea biroi</name>
    <name type="common">Clonal raider ant</name>
    <name type="synonym">Cerapachys biroi</name>
    <dbReference type="NCBI Taxonomy" id="2015173"/>
    <lineage>
        <taxon>Eukaryota</taxon>
        <taxon>Metazoa</taxon>
        <taxon>Ecdysozoa</taxon>
        <taxon>Arthropoda</taxon>
        <taxon>Hexapoda</taxon>
        <taxon>Insecta</taxon>
        <taxon>Pterygota</taxon>
        <taxon>Neoptera</taxon>
        <taxon>Endopterygota</taxon>
        <taxon>Hymenoptera</taxon>
        <taxon>Apocrita</taxon>
        <taxon>Aculeata</taxon>
        <taxon>Formicoidea</taxon>
        <taxon>Formicidae</taxon>
        <taxon>Dorylinae</taxon>
        <taxon>Ooceraea</taxon>
    </lineage>
</organism>
<reference evidence="2 3" key="1">
    <citation type="journal article" date="2014" name="Curr. Biol.">
        <title>The genome of the clonal raider ant Cerapachys biroi.</title>
        <authorList>
            <person name="Oxley P.R."/>
            <person name="Ji L."/>
            <person name="Fetter-Pruneda I."/>
            <person name="McKenzie S.K."/>
            <person name="Li C."/>
            <person name="Hu H."/>
            <person name="Zhang G."/>
            <person name="Kronauer D.J."/>
        </authorList>
    </citation>
    <scope>NUCLEOTIDE SEQUENCE [LARGE SCALE GENOMIC DNA]</scope>
</reference>
<name>A0A026W3Y0_OOCBI</name>
<sequence>SELCVPLGTSNKSRALIFRESSLRLSRRSYFRKLPARGYVHAHQLRKWSESKIEQKKKSKVIYIYVYGQAFTKNLVRAGLTGSITLLEVQEDTLLISIRGETARRVGDEEARGGSESSSQWGSQELRVGKC</sequence>
<keyword evidence="3" id="KW-1185">Reference proteome</keyword>
<dbReference type="AlphaFoldDB" id="A0A026W3Y0"/>
<evidence type="ECO:0000313" key="3">
    <source>
        <dbReference type="Proteomes" id="UP000053097"/>
    </source>
</evidence>
<evidence type="ECO:0000313" key="2">
    <source>
        <dbReference type="EMBL" id="EZA49749.1"/>
    </source>
</evidence>
<proteinExistence type="predicted"/>
<feature type="non-terminal residue" evidence="2">
    <location>
        <position position="1"/>
    </location>
</feature>
<dbReference type="Proteomes" id="UP000053097">
    <property type="component" value="Unassembled WGS sequence"/>
</dbReference>
<feature type="compositionally biased region" description="Basic and acidic residues" evidence="1">
    <location>
        <begin position="104"/>
        <end position="113"/>
    </location>
</feature>
<feature type="compositionally biased region" description="Low complexity" evidence="1">
    <location>
        <begin position="114"/>
        <end position="125"/>
    </location>
</feature>
<evidence type="ECO:0000256" key="1">
    <source>
        <dbReference type="SAM" id="MobiDB-lite"/>
    </source>
</evidence>
<accession>A0A026W3Y0</accession>
<feature type="region of interest" description="Disordered" evidence="1">
    <location>
        <begin position="104"/>
        <end position="131"/>
    </location>
</feature>